<evidence type="ECO:0000313" key="1">
    <source>
        <dbReference type="EMBL" id="CAB4299642.1"/>
    </source>
</evidence>
<keyword evidence="2" id="KW-1185">Reference proteome</keyword>
<dbReference type="Proteomes" id="UP000507245">
    <property type="component" value="Unassembled WGS sequence"/>
</dbReference>
<name>A0A6J5WJ51_PRUAR</name>
<dbReference type="OrthoDB" id="1194460at2759"/>
<dbReference type="AlphaFoldDB" id="A0A6J5WJ51"/>
<organism evidence="1 2">
    <name type="scientific">Prunus armeniaca</name>
    <name type="common">Apricot</name>
    <name type="synonym">Armeniaca vulgaris</name>
    <dbReference type="NCBI Taxonomy" id="36596"/>
    <lineage>
        <taxon>Eukaryota</taxon>
        <taxon>Viridiplantae</taxon>
        <taxon>Streptophyta</taxon>
        <taxon>Embryophyta</taxon>
        <taxon>Tracheophyta</taxon>
        <taxon>Spermatophyta</taxon>
        <taxon>Magnoliopsida</taxon>
        <taxon>eudicotyledons</taxon>
        <taxon>Gunneridae</taxon>
        <taxon>Pentapetalae</taxon>
        <taxon>rosids</taxon>
        <taxon>fabids</taxon>
        <taxon>Rosales</taxon>
        <taxon>Rosaceae</taxon>
        <taxon>Amygdaloideae</taxon>
        <taxon>Amygdaleae</taxon>
        <taxon>Prunus</taxon>
    </lineage>
</organism>
<reference evidence="2" key="1">
    <citation type="journal article" date="2020" name="Genome Biol.">
        <title>Gamete binning: chromosome-level and haplotype-resolved genome assembly enabled by high-throughput single-cell sequencing of gamete genomes.</title>
        <authorList>
            <person name="Campoy J.A."/>
            <person name="Sun H."/>
            <person name="Goel M."/>
            <person name="Jiao W.-B."/>
            <person name="Folz-Donahue K."/>
            <person name="Wang N."/>
            <person name="Rubio M."/>
            <person name="Liu C."/>
            <person name="Kukat C."/>
            <person name="Ruiz D."/>
            <person name="Huettel B."/>
            <person name="Schneeberger K."/>
        </authorList>
    </citation>
    <scope>NUCLEOTIDE SEQUENCE [LARGE SCALE GENOMIC DNA]</scope>
    <source>
        <strain evidence="2">cv. Rojo Pasion</strain>
    </source>
</reference>
<accession>A0A6J5WJ51</accession>
<proteinExistence type="predicted"/>
<gene>
    <name evidence="1" type="ORF">ORAREDHAP_LOCUS14252</name>
</gene>
<sequence>MFAVNSHLLDLGYVGHPFTWRNRRQEDGIMERLDRGFGNDQWVTLHPSSIVHHVVVPGFNHVLLLLQNQGPSWKWRKRFSFDPHWGDSIGCRKVVEDRWSRRIPGSKGL</sequence>
<evidence type="ECO:0000313" key="2">
    <source>
        <dbReference type="Proteomes" id="UP000507245"/>
    </source>
</evidence>
<protein>
    <submittedName>
        <fullName evidence="1">Uncharacterized protein</fullName>
    </submittedName>
</protein>
<dbReference type="PANTHER" id="PTHR33710:SF71">
    <property type="entry name" value="ENDONUCLEASE_EXONUCLEASE_PHOSPHATASE DOMAIN-CONTAINING PROTEIN"/>
    <property type="match status" value="1"/>
</dbReference>
<dbReference type="PANTHER" id="PTHR33710">
    <property type="entry name" value="BNAC02G09200D PROTEIN"/>
    <property type="match status" value="1"/>
</dbReference>
<dbReference type="EMBL" id="CAEKKB010000002">
    <property type="protein sequence ID" value="CAB4299642.1"/>
    <property type="molecule type" value="Genomic_DNA"/>
</dbReference>